<protein>
    <submittedName>
        <fullName evidence="1">Uncharacterized protein</fullName>
    </submittedName>
</protein>
<keyword evidence="2" id="KW-1185">Reference proteome</keyword>
<evidence type="ECO:0000313" key="1">
    <source>
        <dbReference type="EMBL" id="KAK3598973.1"/>
    </source>
</evidence>
<accession>A0AAE0SWS0</accession>
<feature type="non-terminal residue" evidence="1">
    <location>
        <position position="72"/>
    </location>
</feature>
<evidence type="ECO:0000313" key="2">
    <source>
        <dbReference type="Proteomes" id="UP001195483"/>
    </source>
</evidence>
<name>A0AAE0SWS0_9BIVA</name>
<dbReference type="Proteomes" id="UP001195483">
    <property type="component" value="Unassembled WGS sequence"/>
</dbReference>
<reference evidence="1" key="1">
    <citation type="journal article" date="2021" name="Genome Biol. Evol.">
        <title>A High-Quality Reference Genome for a Parasitic Bivalve with Doubly Uniparental Inheritance (Bivalvia: Unionida).</title>
        <authorList>
            <person name="Smith C.H."/>
        </authorList>
    </citation>
    <scope>NUCLEOTIDE SEQUENCE</scope>
    <source>
        <strain evidence="1">CHS0354</strain>
    </source>
</reference>
<comment type="caution">
    <text evidence="1">The sequence shown here is derived from an EMBL/GenBank/DDBJ whole genome shotgun (WGS) entry which is preliminary data.</text>
</comment>
<dbReference type="EMBL" id="JAEAOA010001460">
    <property type="protein sequence ID" value="KAK3598973.1"/>
    <property type="molecule type" value="Genomic_DNA"/>
</dbReference>
<organism evidence="1 2">
    <name type="scientific">Potamilus streckersoni</name>
    <dbReference type="NCBI Taxonomy" id="2493646"/>
    <lineage>
        <taxon>Eukaryota</taxon>
        <taxon>Metazoa</taxon>
        <taxon>Spiralia</taxon>
        <taxon>Lophotrochozoa</taxon>
        <taxon>Mollusca</taxon>
        <taxon>Bivalvia</taxon>
        <taxon>Autobranchia</taxon>
        <taxon>Heteroconchia</taxon>
        <taxon>Palaeoheterodonta</taxon>
        <taxon>Unionida</taxon>
        <taxon>Unionoidea</taxon>
        <taxon>Unionidae</taxon>
        <taxon>Ambleminae</taxon>
        <taxon>Lampsilini</taxon>
        <taxon>Potamilus</taxon>
    </lineage>
</organism>
<reference evidence="1" key="2">
    <citation type="journal article" date="2021" name="Genome Biol. Evol.">
        <title>Developing a high-quality reference genome for a parasitic bivalve with doubly uniparental inheritance (Bivalvia: Unionida).</title>
        <authorList>
            <person name="Smith C.H."/>
        </authorList>
    </citation>
    <scope>NUCLEOTIDE SEQUENCE</scope>
    <source>
        <strain evidence="1">CHS0354</strain>
        <tissue evidence="1">Mantle</tissue>
    </source>
</reference>
<proteinExistence type="predicted"/>
<dbReference type="AlphaFoldDB" id="A0AAE0SWS0"/>
<gene>
    <name evidence="1" type="ORF">CHS0354_024645</name>
</gene>
<reference evidence="1" key="3">
    <citation type="submission" date="2023-05" db="EMBL/GenBank/DDBJ databases">
        <authorList>
            <person name="Smith C.H."/>
        </authorList>
    </citation>
    <scope>NUCLEOTIDE SEQUENCE</scope>
    <source>
        <strain evidence="1">CHS0354</strain>
        <tissue evidence="1">Mantle</tissue>
    </source>
</reference>
<sequence>MKKKKIPRTGMPRVFLVNENARHNIEKNGSVAFLLCLCLTYLVSRQSKMENVSDLLIVVAQERLLTMLGNKI</sequence>